<evidence type="ECO:0000256" key="5">
    <source>
        <dbReference type="ARBA" id="ARBA00022840"/>
    </source>
</evidence>
<dbReference type="GO" id="GO:0005524">
    <property type="term" value="F:ATP binding"/>
    <property type="evidence" value="ECO:0007669"/>
    <property type="project" value="UniProtKB-KW"/>
</dbReference>
<dbReference type="InterPro" id="IPR050306">
    <property type="entry name" value="PfkB_Carbo_kinase"/>
</dbReference>
<name>A0A0F4LQY9_9LACO</name>
<dbReference type="Pfam" id="PF00294">
    <property type="entry name" value="PfkB"/>
    <property type="match status" value="1"/>
</dbReference>
<dbReference type="Gene3D" id="3.40.1190.20">
    <property type="match status" value="1"/>
</dbReference>
<evidence type="ECO:0000259" key="6">
    <source>
        <dbReference type="Pfam" id="PF00294"/>
    </source>
</evidence>
<sequence>MTELITAGEPMGLFIAQTPGPLAQVNQFECRLAGADLNVAIGVARLQHTVQFITQIGQDVFGQKILNLLKREQIATTNVYQTSEWSTGMMLKGMATNGQPEVDYYRKASAAAHLSPQQVTQVDFERVKILHLGGILAGLSEAGYQTTLQLIKLARQHQVLITFDPNLRPTIWESTEQMIQRTNEIARLCDVIMPNIKEAQTLTGMAEVSQIAEFYLQTPSVQQVIINLIDDGAYSCQRHRDGTVTTTQLPTFKVEHLVDKVGAGDGFVAGVLTAMLENLSVSQSLQRGLALEAIQMQHRGDNEGLPTPTSLEKFLQQAQ</sequence>
<evidence type="ECO:0000313" key="7">
    <source>
        <dbReference type="EMBL" id="KJY60724.1"/>
    </source>
</evidence>
<keyword evidence="5" id="KW-0067">ATP-binding</keyword>
<evidence type="ECO:0000256" key="4">
    <source>
        <dbReference type="ARBA" id="ARBA00022777"/>
    </source>
</evidence>
<dbReference type="HOGENOM" id="CLU_027634_6_0_9"/>
<comment type="caution">
    <text evidence="7">The sequence shown here is derived from an EMBL/GenBank/DDBJ whole genome shotgun (WGS) entry which is preliminary data.</text>
</comment>
<protein>
    <submittedName>
        <fullName evidence="7">PfkB domain protein</fullName>
    </submittedName>
</protein>
<dbReference type="Proteomes" id="UP000033558">
    <property type="component" value="Unassembled WGS sequence"/>
</dbReference>
<proteinExistence type="inferred from homology"/>
<evidence type="ECO:0000256" key="3">
    <source>
        <dbReference type="ARBA" id="ARBA00022741"/>
    </source>
</evidence>
<keyword evidence="8" id="KW-1185">Reference proteome</keyword>
<evidence type="ECO:0000256" key="1">
    <source>
        <dbReference type="ARBA" id="ARBA00010688"/>
    </source>
</evidence>
<dbReference type="EMBL" id="JXJQ01000010">
    <property type="protein sequence ID" value="KJY60724.1"/>
    <property type="molecule type" value="Genomic_DNA"/>
</dbReference>
<dbReference type="InterPro" id="IPR029056">
    <property type="entry name" value="Ribokinase-like"/>
</dbReference>
<evidence type="ECO:0000256" key="2">
    <source>
        <dbReference type="ARBA" id="ARBA00022679"/>
    </source>
</evidence>
<dbReference type="GO" id="GO:0016301">
    <property type="term" value="F:kinase activity"/>
    <property type="evidence" value="ECO:0007669"/>
    <property type="project" value="UniProtKB-KW"/>
</dbReference>
<keyword evidence="3" id="KW-0547">Nucleotide-binding</keyword>
<dbReference type="SUPFAM" id="SSF53613">
    <property type="entry name" value="Ribokinase-like"/>
    <property type="match status" value="1"/>
</dbReference>
<keyword evidence="2" id="KW-0808">Transferase</keyword>
<dbReference type="OrthoDB" id="9813569at2"/>
<dbReference type="PATRIC" id="fig|1218492.5.peg.1465"/>
<comment type="similarity">
    <text evidence="1">Belongs to the carbohydrate kinase PfkB family.</text>
</comment>
<dbReference type="PANTHER" id="PTHR43085:SF1">
    <property type="entry name" value="PSEUDOURIDINE KINASE-RELATED"/>
    <property type="match status" value="1"/>
</dbReference>
<accession>A0A0F4LQY9</accession>
<dbReference type="InterPro" id="IPR011611">
    <property type="entry name" value="PfkB_dom"/>
</dbReference>
<keyword evidence="4" id="KW-0418">Kinase</keyword>
<evidence type="ECO:0000313" key="8">
    <source>
        <dbReference type="Proteomes" id="UP000033558"/>
    </source>
</evidence>
<dbReference type="AlphaFoldDB" id="A0A0F4LQY9"/>
<organism evidence="7 8">
    <name type="scientific">Bombilactobacillus mellifer</name>
    <dbReference type="NCBI Taxonomy" id="1218492"/>
    <lineage>
        <taxon>Bacteria</taxon>
        <taxon>Bacillati</taxon>
        <taxon>Bacillota</taxon>
        <taxon>Bacilli</taxon>
        <taxon>Lactobacillales</taxon>
        <taxon>Lactobacillaceae</taxon>
        <taxon>Bombilactobacillus</taxon>
    </lineage>
</organism>
<dbReference type="PANTHER" id="PTHR43085">
    <property type="entry name" value="HEXOKINASE FAMILY MEMBER"/>
    <property type="match status" value="1"/>
</dbReference>
<reference evidence="7 8" key="1">
    <citation type="submission" date="2015-01" db="EMBL/GenBank/DDBJ databases">
        <title>Comparative genomics of the lactic acid bacteria isolated from the honey bee gut.</title>
        <authorList>
            <person name="Ellegaard K.M."/>
            <person name="Tamarit D."/>
            <person name="Javelind E."/>
            <person name="Olofsson T."/>
            <person name="Andersson S.G."/>
            <person name="Vasquez A."/>
        </authorList>
    </citation>
    <scope>NUCLEOTIDE SEQUENCE [LARGE SCALE GENOMIC DNA]</scope>
    <source>
        <strain evidence="7 8">Bin4</strain>
    </source>
</reference>
<dbReference type="STRING" id="1218492.JG30_14130"/>
<feature type="domain" description="Carbohydrate kinase PfkB" evidence="6">
    <location>
        <begin position="4"/>
        <end position="307"/>
    </location>
</feature>
<dbReference type="CDD" id="cd01166">
    <property type="entry name" value="KdgK"/>
    <property type="match status" value="1"/>
</dbReference>
<dbReference type="RefSeq" id="WP_046317513.1">
    <property type="nucleotide sequence ID" value="NZ_JBHSZT010000005.1"/>
</dbReference>
<gene>
    <name evidence="7" type="ORF">JG30_14130</name>
</gene>